<keyword evidence="3" id="KW-1185">Reference proteome</keyword>
<protein>
    <submittedName>
        <fullName evidence="2">Uncharacterized protein</fullName>
    </submittedName>
</protein>
<evidence type="ECO:0000256" key="1">
    <source>
        <dbReference type="SAM" id="Phobius"/>
    </source>
</evidence>
<evidence type="ECO:0000313" key="2">
    <source>
        <dbReference type="EMBL" id="KAJ4837418.1"/>
    </source>
</evidence>
<sequence length="119" mass="13981">MIVLNFHSFELMLMYILCFLFLVRIQTFKWQDYISWQRKLNEAKASAAALKASITGLNSEPKPAESKWKAFFPDLPFKMQKWLLREMCMIKVSFIMFGANGAIRIFFSFNLVETCIFVC</sequence>
<keyword evidence="1" id="KW-1133">Transmembrane helix</keyword>
<dbReference type="AlphaFoldDB" id="A0A9Q0JDD7"/>
<dbReference type="OrthoDB" id="5977743at2759"/>
<feature type="transmembrane region" description="Helical" evidence="1">
    <location>
        <begin position="6"/>
        <end position="23"/>
    </location>
</feature>
<keyword evidence="1" id="KW-0472">Membrane</keyword>
<name>A0A9Q0JDD7_9ROSI</name>
<keyword evidence="1" id="KW-0812">Transmembrane</keyword>
<evidence type="ECO:0000313" key="3">
    <source>
        <dbReference type="Proteomes" id="UP001141552"/>
    </source>
</evidence>
<comment type="caution">
    <text evidence="2">The sequence shown here is derived from an EMBL/GenBank/DDBJ whole genome shotgun (WGS) entry which is preliminary data.</text>
</comment>
<feature type="transmembrane region" description="Helical" evidence="1">
    <location>
        <begin position="88"/>
        <end position="107"/>
    </location>
</feature>
<reference evidence="2" key="1">
    <citation type="submission" date="2022-02" db="EMBL/GenBank/DDBJ databases">
        <authorList>
            <person name="Henning P.M."/>
            <person name="McCubbin A.G."/>
            <person name="Shore J.S."/>
        </authorList>
    </citation>
    <scope>NUCLEOTIDE SEQUENCE</scope>
    <source>
        <strain evidence="2">F60SS</strain>
        <tissue evidence="2">Leaves</tissue>
    </source>
</reference>
<dbReference type="EMBL" id="JAKUCV010003842">
    <property type="protein sequence ID" value="KAJ4837418.1"/>
    <property type="molecule type" value="Genomic_DNA"/>
</dbReference>
<dbReference type="Proteomes" id="UP001141552">
    <property type="component" value="Unassembled WGS sequence"/>
</dbReference>
<gene>
    <name evidence="2" type="ORF">Tsubulata_022500</name>
</gene>
<accession>A0A9Q0JDD7</accession>
<organism evidence="2 3">
    <name type="scientific">Turnera subulata</name>
    <dbReference type="NCBI Taxonomy" id="218843"/>
    <lineage>
        <taxon>Eukaryota</taxon>
        <taxon>Viridiplantae</taxon>
        <taxon>Streptophyta</taxon>
        <taxon>Embryophyta</taxon>
        <taxon>Tracheophyta</taxon>
        <taxon>Spermatophyta</taxon>
        <taxon>Magnoliopsida</taxon>
        <taxon>eudicotyledons</taxon>
        <taxon>Gunneridae</taxon>
        <taxon>Pentapetalae</taxon>
        <taxon>rosids</taxon>
        <taxon>fabids</taxon>
        <taxon>Malpighiales</taxon>
        <taxon>Passifloraceae</taxon>
        <taxon>Turnera</taxon>
    </lineage>
</organism>
<proteinExistence type="predicted"/>
<reference evidence="2" key="2">
    <citation type="journal article" date="2023" name="Plants (Basel)">
        <title>Annotation of the Turnera subulata (Passifloraceae) Draft Genome Reveals the S-Locus Evolved after the Divergence of Turneroideae from Passifloroideae in a Stepwise Manner.</title>
        <authorList>
            <person name="Henning P.M."/>
            <person name="Roalson E.H."/>
            <person name="Mir W."/>
            <person name="McCubbin A.G."/>
            <person name="Shore J.S."/>
        </authorList>
    </citation>
    <scope>NUCLEOTIDE SEQUENCE</scope>
    <source>
        <strain evidence="2">F60SS</strain>
    </source>
</reference>